<dbReference type="InterPro" id="IPR016035">
    <property type="entry name" value="Acyl_Trfase/lysoPLipase"/>
</dbReference>
<accession>A0A0F8YTJ6</accession>
<dbReference type="AlphaFoldDB" id="A0A0F8YTJ6"/>
<dbReference type="Pfam" id="PF01734">
    <property type="entry name" value="Patatin"/>
    <property type="match status" value="1"/>
</dbReference>
<feature type="domain" description="PNPLA" evidence="2">
    <location>
        <begin position="10"/>
        <end position="133"/>
    </location>
</feature>
<evidence type="ECO:0000313" key="3">
    <source>
        <dbReference type="EMBL" id="KKK84772.1"/>
    </source>
</evidence>
<dbReference type="GO" id="GO:0006629">
    <property type="term" value="P:lipid metabolic process"/>
    <property type="evidence" value="ECO:0007669"/>
    <property type="project" value="UniProtKB-KW"/>
</dbReference>
<sequence length="262" mass="29823">DDMLKEIYTTITTANIFNTRKIMSLIWNESFADVGPLKRLIEKYANESSINAVAKEHAKGRRLYLGTTNLDAQRLMIWNMGVIANSGHPDTLELFRKVLLASLSVPCIFPPVYFDVEVDGRFYDEMHVDGGMITDAFISDFMLNFSANGKKKEKTESRVYVIRNDKLMPAPEQVSRNLPKITRRALATLNKAHGEDHLHYIYTIARRNHADFNYIGIPEDCALPDKLTFDQKGMNKLFGLGQELAKSGCKWHKKPPTLNILD</sequence>
<protein>
    <recommendedName>
        <fullName evidence="2">PNPLA domain-containing protein</fullName>
    </recommendedName>
</protein>
<reference evidence="3" key="1">
    <citation type="journal article" date="2015" name="Nature">
        <title>Complex archaea that bridge the gap between prokaryotes and eukaryotes.</title>
        <authorList>
            <person name="Spang A."/>
            <person name="Saw J.H."/>
            <person name="Jorgensen S.L."/>
            <person name="Zaremba-Niedzwiedzka K."/>
            <person name="Martijn J."/>
            <person name="Lind A.E."/>
            <person name="van Eijk R."/>
            <person name="Schleper C."/>
            <person name="Guy L."/>
            <person name="Ettema T.J."/>
        </authorList>
    </citation>
    <scope>NUCLEOTIDE SEQUENCE</scope>
</reference>
<feature type="non-terminal residue" evidence="3">
    <location>
        <position position="1"/>
    </location>
</feature>
<dbReference type="Gene3D" id="3.40.1090.10">
    <property type="entry name" value="Cytosolic phospholipase A2 catalytic domain"/>
    <property type="match status" value="1"/>
</dbReference>
<evidence type="ECO:0000256" key="1">
    <source>
        <dbReference type="ARBA" id="ARBA00023098"/>
    </source>
</evidence>
<gene>
    <name evidence="3" type="ORF">LCGC14_2779980</name>
</gene>
<dbReference type="EMBL" id="LAZR01051621">
    <property type="protein sequence ID" value="KKK84772.1"/>
    <property type="molecule type" value="Genomic_DNA"/>
</dbReference>
<keyword evidence="1" id="KW-0443">Lipid metabolism</keyword>
<dbReference type="SUPFAM" id="SSF52151">
    <property type="entry name" value="FabD/lysophospholipase-like"/>
    <property type="match status" value="1"/>
</dbReference>
<name>A0A0F8YTJ6_9ZZZZ</name>
<proteinExistence type="predicted"/>
<evidence type="ECO:0000259" key="2">
    <source>
        <dbReference type="Pfam" id="PF01734"/>
    </source>
</evidence>
<dbReference type="InterPro" id="IPR002641">
    <property type="entry name" value="PNPLA_dom"/>
</dbReference>
<comment type="caution">
    <text evidence="3">The sequence shown here is derived from an EMBL/GenBank/DDBJ whole genome shotgun (WGS) entry which is preliminary data.</text>
</comment>
<organism evidence="3">
    <name type="scientific">marine sediment metagenome</name>
    <dbReference type="NCBI Taxonomy" id="412755"/>
    <lineage>
        <taxon>unclassified sequences</taxon>
        <taxon>metagenomes</taxon>
        <taxon>ecological metagenomes</taxon>
    </lineage>
</organism>